<evidence type="ECO:0000313" key="2">
    <source>
        <dbReference type="Proteomes" id="UP000095472"/>
    </source>
</evidence>
<accession>A0ACD5GNJ6</accession>
<evidence type="ECO:0000313" key="1">
    <source>
        <dbReference type="EMBL" id="XPM62457.1"/>
    </source>
</evidence>
<keyword evidence="2" id="KW-1185">Reference proteome</keyword>
<sequence length="120" mass="13442">MRTFQLSSLRSKLIVSFLSVALLPLLIVSAINQQAMQQALIASANQSLLATASQTALSIDAFIANNLNAVRVESQLPLVIRYLNSSVEDRNRQRADAEYRVAGFKSERYAQYYLLFVNYP</sequence>
<dbReference type="Proteomes" id="UP000095472">
    <property type="component" value="Chromosome"/>
</dbReference>
<protein>
    <submittedName>
        <fullName evidence="1">Uncharacterized protein</fullName>
    </submittedName>
</protein>
<gene>
    <name evidence="1" type="ORF">BH720_022415</name>
</gene>
<organism evidence="1 2">
    <name type="scientific">Desertifilum tharense IPPAS B-1220</name>
    <dbReference type="NCBI Taxonomy" id="1781255"/>
    <lineage>
        <taxon>Bacteria</taxon>
        <taxon>Bacillati</taxon>
        <taxon>Cyanobacteriota</taxon>
        <taxon>Cyanophyceae</taxon>
        <taxon>Desertifilales</taxon>
        <taxon>Desertifilaceae</taxon>
        <taxon>Desertifilum</taxon>
    </lineage>
</organism>
<dbReference type="EMBL" id="CP182909">
    <property type="protein sequence ID" value="XPM62457.1"/>
    <property type="molecule type" value="Genomic_DNA"/>
</dbReference>
<reference evidence="1 2" key="1">
    <citation type="journal article" date="2016" name="Genome Announc.">
        <title>Draft Genome Sequence of the Thermotolerant Cyanobacterium Desertifilum sp. IPPAS B-1220.</title>
        <authorList>
            <person name="Mironov K.S."/>
            <person name="Sinetova M.A."/>
            <person name="Bolatkhan K."/>
            <person name="Zayadan B.K."/>
            <person name="Ustinova V.V."/>
            <person name="Kupriyanova E.V."/>
            <person name="Skrypnik A.N."/>
            <person name="Gogoleva N.E."/>
            <person name="Gogolev Y.V."/>
            <person name="Los D.A."/>
        </authorList>
    </citation>
    <scope>NUCLEOTIDE SEQUENCE [LARGE SCALE GENOMIC DNA]</scope>
    <source>
        <strain evidence="1 2">IPPAS B-1220</strain>
    </source>
</reference>
<name>A0ACD5GNJ6_9CYAN</name>
<proteinExistence type="predicted"/>